<dbReference type="EMBL" id="JACYCF010000015">
    <property type="protein sequence ID" value="KAF8752595.1"/>
    <property type="molecule type" value="Genomic_DNA"/>
</dbReference>
<evidence type="ECO:0000313" key="2">
    <source>
        <dbReference type="EMBL" id="KAF8752595.1"/>
    </source>
</evidence>
<reference evidence="2" key="1">
    <citation type="submission" date="2020-09" db="EMBL/GenBank/DDBJ databases">
        <title>Comparative genome analyses of four rice-infecting Rhizoctonia solani isolates reveal extensive enrichment of homogalacturonan modification genes.</title>
        <authorList>
            <person name="Lee D.-Y."/>
            <person name="Jeon J."/>
            <person name="Kim K.-T."/>
            <person name="Cheong K."/>
            <person name="Song H."/>
            <person name="Choi G."/>
            <person name="Ko J."/>
            <person name="Opiyo S.O."/>
            <person name="Zuo S."/>
            <person name="Madhav S."/>
            <person name="Lee Y.-H."/>
            <person name="Wang G.-L."/>
        </authorList>
    </citation>
    <scope>NUCLEOTIDE SEQUENCE</scope>
    <source>
        <strain evidence="2">AG1-IA B2</strain>
    </source>
</reference>
<evidence type="ECO:0000313" key="3">
    <source>
        <dbReference type="Proteomes" id="UP000614334"/>
    </source>
</evidence>
<name>A0A8H7ICM9_9AGAM</name>
<gene>
    <name evidence="2" type="ORF">RHS01_07513</name>
</gene>
<feature type="region of interest" description="Disordered" evidence="1">
    <location>
        <begin position="48"/>
        <end position="83"/>
    </location>
</feature>
<sequence length="83" mass="8742">MEPEPSLGALLKAIQALTNQVRSSRTKSNPKASKLTQLVAICKETNNLVGDKDLGGGQAKPGPLSGPVTPPTWEGRLPHSRNS</sequence>
<proteinExistence type="predicted"/>
<evidence type="ECO:0000256" key="1">
    <source>
        <dbReference type="SAM" id="MobiDB-lite"/>
    </source>
</evidence>
<accession>A0A8H7ICM9</accession>
<protein>
    <submittedName>
        <fullName evidence="2">Uncharacterized protein</fullName>
    </submittedName>
</protein>
<comment type="caution">
    <text evidence="2">The sequence shown here is derived from an EMBL/GenBank/DDBJ whole genome shotgun (WGS) entry which is preliminary data.</text>
</comment>
<organism evidence="2 3">
    <name type="scientific">Rhizoctonia solani</name>
    <dbReference type="NCBI Taxonomy" id="456999"/>
    <lineage>
        <taxon>Eukaryota</taxon>
        <taxon>Fungi</taxon>
        <taxon>Dikarya</taxon>
        <taxon>Basidiomycota</taxon>
        <taxon>Agaricomycotina</taxon>
        <taxon>Agaricomycetes</taxon>
        <taxon>Cantharellales</taxon>
        <taxon>Ceratobasidiaceae</taxon>
        <taxon>Rhizoctonia</taxon>
    </lineage>
</organism>
<dbReference type="AlphaFoldDB" id="A0A8H7ICM9"/>
<dbReference type="Proteomes" id="UP000614334">
    <property type="component" value="Unassembled WGS sequence"/>
</dbReference>